<dbReference type="SUPFAM" id="SSF46458">
    <property type="entry name" value="Globin-like"/>
    <property type="match status" value="1"/>
</dbReference>
<evidence type="ECO:0000313" key="6">
    <source>
        <dbReference type="EMBL" id="SBS25405.1"/>
    </source>
</evidence>
<dbReference type="PANTHER" id="PTHR47366:SF1">
    <property type="entry name" value="TWO-ON-TWO HEMOGLOBIN-3"/>
    <property type="match status" value="1"/>
</dbReference>
<keyword evidence="4" id="KW-0408">Iron</keyword>
<organism evidence="6 7">
    <name type="scientific">Marinomonas spartinae</name>
    <dbReference type="NCBI Taxonomy" id="1792290"/>
    <lineage>
        <taxon>Bacteria</taxon>
        <taxon>Pseudomonadati</taxon>
        <taxon>Pseudomonadota</taxon>
        <taxon>Gammaproteobacteria</taxon>
        <taxon>Oceanospirillales</taxon>
        <taxon>Oceanospirillaceae</taxon>
        <taxon>Marinomonas</taxon>
    </lineage>
</organism>
<dbReference type="GO" id="GO:0020037">
    <property type="term" value="F:heme binding"/>
    <property type="evidence" value="ECO:0007669"/>
    <property type="project" value="InterPro"/>
</dbReference>
<evidence type="ECO:0000256" key="2">
    <source>
        <dbReference type="ARBA" id="ARBA00022617"/>
    </source>
</evidence>
<dbReference type="InterPro" id="IPR012292">
    <property type="entry name" value="Globin/Proto"/>
</dbReference>
<dbReference type="STRING" id="1792290.MSP8886_00270"/>
<evidence type="ECO:0000256" key="1">
    <source>
        <dbReference type="ARBA" id="ARBA00022448"/>
    </source>
</evidence>
<protein>
    <submittedName>
        <fullName evidence="6">Group 2 truncated hemoglobin YjbI</fullName>
    </submittedName>
</protein>
<keyword evidence="1" id="KW-0813">Transport</keyword>
<evidence type="ECO:0000256" key="4">
    <source>
        <dbReference type="ARBA" id="ARBA00023004"/>
    </source>
</evidence>
<evidence type="ECO:0000256" key="5">
    <source>
        <dbReference type="ARBA" id="ARBA00034496"/>
    </source>
</evidence>
<dbReference type="PANTHER" id="PTHR47366">
    <property type="entry name" value="TWO-ON-TWO HEMOGLOBIN-3"/>
    <property type="match status" value="1"/>
</dbReference>
<dbReference type="EMBL" id="FLOB01000001">
    <property type="protein sequence ID" value="SBS25405.1"/>
    <property type="molecule type" value="Genomic_DNA"/>
</dbReference>
<dbReference type="GO" id="GO:0005344">
    <property type="term" value="F:oxygen carrier activity"/>
    <property type="evidence" value="ECO:0007669"/>
    <property type="project" value="InterPro"/>
</dbReference>
<keyword evidence="3" id="KW-0479">Metal-binding</keyword>
<dbReference type="Pfam" id="PF01152">
    <property type="entry name" value="Bac_globin"/>
    <property type="match status" value="1"/>
</dbReference>
<name>A0A1A8T0L2_9GAMM</name>
<dbReference type="Gene3D" id="1.10.490.10">
    <property type="entry name" value="Globins"/>
    <property type="match status" value="1"/>
</dbReference>
<sequence length="145" mass="16097">MPTTMTTTNIPVYGEGDGTLQAVGGLTGLQILVETFYRIMGNTPEFRPLFDMHPNNLELTIDKLVSFLSGWMGGEKLFSKKYGPISLPQAHAHLIVTDKEKAMWLNCMAAALDELGYPNDLKAYLLPKLEFPAERIRQVSAAKHS</sequence>
<proteinExistence type="inferred from homology"/>
<dbReference type="InterPro" id="IPR009050">
    <property type="entry name" value="Globin-like_sf"/>
</dbReference>
<evidence type="ECO:0000256" key="3">
    <source>
        <dbReference type="ARBA" id="ARBA00022723"/>
    </source>
</evidence>
<dbReference type="CDD" id="cd14773">
    <property type="entry name" value="TrHb2_PhHbO-like_O"/>
    <property type="match status" value="1"/>
</dbReference>
<dbReference type="GO" id="GO:0046872">
    <property type="term" value="F:metal ion binding"/>
    <property type="evidence" value="ECO:0007669"/>
    <property type="project" value="UniProtKB-KW"/>
</dbReference>
<keyword evidence="7" id="KW-1185">Reference proteome</keyword>
<dbReference type="AlphaFoldDB" id="A0A1A8T0L2"/>
<evidence type="ECO:0000313" key="7">
    <source>
        <dbReference type="Proteomes" id="UP000092544"/>
    </source>
</evidence>
<gene>
    <name evidence="6" type="primary">yjbI</name>
    <name evidence="6" type="ORF">MSP8886_00270</name>
</gene>
<comment type="similarity">
    <text evidence="5">Belongs to the truncated hemoglobin family. Group II subfamily.</text>
</comment>
<dbReference type="Proteomes" id="UP000092544">
    <property type="component" value="Unassembled WGS sequence"/>
</dbReference>
<keyword evidence="2" id="KW-0349">Heme</keyword>
<dbReference type="InterPro" id="IPR044203">
    <property type="entry name" value="GlbO/GLB3-like"/>
</dbReference>
<reference evidence="6 7" key="1">
    <citation type="submission" date="2016-06" db="EMBL/GenBank/DDBJ databases">
        <authorList>
            <person name="Kjaerup R.B."/>
            <person name="Dalgaard T.S."/>
            <person name="Juul-Madsen H.R."/>
        </authorList>
    </citation>
    <scope>NUCLEOTIDE SEQUENCE [LARGE SCALE GENOMIC DNA]</scope>
    <source>
        <strain evidence="6 7">CECT 8886</strain>
    </source>
</reference>
<accession>A0A1A8T0L2</accession>
<dbReference type="GO" id="GO:0019825">
    <property type="term" value="F:oxygen binding"/>
    <property type="evidence" value="ECO:0007669"/>
    <property type="project" value="InterPro"/>
</dbReference>
<dbReference type="InterPro" id="IPR001486">
    <property type="entry name" value="Hemoglobin_trunc"/>
</dbReference>